<evidence type="ECO:0000313" key="5">
    <source>
        <dbReference type="Proteomes" id="UP000222788"/>
    </source>
</evidence>
<gene>
    <name evidence="4" type="primary">fbxo9</name>
    <name evidence="4" type="ORF">CFIMG_003778RA</name>
</gene>
<dbReference type="InterPro" id="IPR045464">
    <property type="entry name" value="Hrt3/FBXO9_C"/>
</dbReference>
<feature type="compositionally biased region" description="Acidic residues" evidence="2">
    <location>
        <begin position="77"/>
        <end position="89"/>
    </location>
</feature>
<evidence type="ECO:0000313" key="4">
    <source>
        <dbReference type="EMBL" id="PHH52771.1"/>
    </source>
</evidence>
<reference evidence="4 5" key="1">
    <citation type="journal article" date="2013" name="Fungal Biol.">
        <title>Analysis of microsatellite markers in the genome of the plant pathogen Ceratocystis fimbriata.</title>
        <authorList>
            <person name="Simpson M.C."/>
            <person name="Wilken P.M."/>
            <person name="Coetzee M.P."/>
            <person name="Wingfield M.J."/>
            <person name="Wingfield B.D."/>
        </authorList>
    </citation>
    <scope>NUCLEOTIDE SEQUENCE [LARGE SCALE GENOMIC DNA]</scope>
    <source>
        <strain evidence="4 5">CBS 114723</strain>
    </source>
</reference>
<keyword evidence="1" id="KW-0833">Ubl conjugation pathway</keyword>
<dbReference type="PROSITE" id="PS50181">
    <property type="entry name" value="FBOX"/>
    <property type="match status" value="1"/>
</dbReference>
<dbReference type="Proteomes" id="UP000222788">
    <property type="component" value="Unassembled WGS sequence"/>
</dbReference>
<evidence type="ECO:0000256" key="2">
    <source>
        <dbReference type="SAM" id="MobiDB-lite"/>
    </source>
</evidence>
<dbReference type="PANTHER" id="PTHR12874">
    <property type="entry name" value="F-BOX ONLY PROTEIN 48-RELATED"/>
    <property type="match status" value="1"/>
</dbReference>
<proteinExistence type="predicted"/>
<comment type="caution">
    <text evidence="4">The sequence shown here is derived from an EMBL/GenBank/DDBJ whole genome shotgun (WGS) entry which is preliminary data.</text>
</comment>
<name>A0A2C5X4G8_9PEZI</name>
<dbReference type="SUPFAM" id="SSF81383">
    <property type="entry name" value="F-box domain"/>
    <property type="match status" value="1"/>
</dbReference>
<evidence type="ECO:0000259" key="3">
    <source>
        <dbReference type="PROSITE" id="PS50181"/>
    </source>
</evidence>
<evidence type="ECO:0000256" key="1">
    <source>
        <dbReference type="ARBA" id="ARBA00022786"/>
    </source>
</evidence>
<feature type="domain" description="F-box" evidence="3">
    <location>
        <begin position="212"/>
        <end position="262"/>
    </location>
</feature>
<dbReference type="OrthoDB" id="2117972at2759"/>
<dbReference type="GO" id="GO:0005737">
    <property type="term" value="C:cytoplasm"/>
    <property type="evidence" value="ECO:0007669"/>
    <property type="project" value="TreeGrafter"/>
</dbReference>
<dbReference type="EMBL" id="APWK03000057">
    <property type="protein sequence ID" value="PHH52771.1"/>
    <property type="molecule type" value="Genomic_DNA"/>
</dbReference>
<dbReference type="InterPro" id="IPR001810">
    <property type="entry name" value="F-box_dom"/>
</dbReference>
<reference evidence="4 5" key="2">
    <citation type="journal article" date="2013" name="IMA Fungus">
        <title>IMA Genome-F 1: Ceratocystis fimbriata: Draft nuclear genome sequence for the plant pathogen, Ceratocystis fimbriata.</title>
        <authorList>
            <person name="Wilken P.M."/>
            <person name="Steenkamp E.T."/>
            <person name="Wingfield M.J."/>
            <person name="de Beer Z.W."/>
            <person name="Wingfield B.D."/>
        </authorList>
    </citation>
    <scope>NUCLEOTIDE SEQUENCE [LARGE SCALE GENOMIC DNA]</scope>
    <source>
        <strain evidence="4 5">CBS 114723</strain>
    </source>
</reference>
<keyword evidence="5" id="KW-1185">Reference proteome</keyword>
<dbReference type="Pfam" id="PF19270">
    <property type="entry name" value="FBO_C"/>
    <property type="match status" value="1"/>
</dbReference>
<feature type="region of interest" description="Disordered" evidence="2">
    <location>
        <begin position="156"/>
        <end position="180"/>
    </location>
</feature>
<accession>A0A2C5X4G8</accession>
<dbReference type="GO" id="GO:0031146">
    <property type="term" value="P:SCF-dependent proteasomal ubiquitin-dependent protein catabolic process"/>
    <property type="evidence" value="ECO:0007669"/>
    <property type="project" value="TreeGrafter"/>
</dbReference>
<dbReference type="Pfam" id="PF12937">
    <property type="entry name" value="F-box-like"/>
    <property type="match status" value="1"/>
</dbReference>
<sequence length="529" mass="59430">MASSKSHSLQPLLSELEDFRSQWLHDLQANKDDSTSVAKQTSGSSATASTPLDTKQDNEEFDIDVAQNPSVVLEPAPIEDVESSSDEEDHAGPAFGASLFEYESQKKGKRELVSALDHFEEAIKKEAHGNLSDSLSLYRKAFRMDSAVDKTYRQKHFPSKPKTEGHKLASQIQKDSDETPTVPLSMDELLTSFSSLQIEPAPPMIEGTPPPPCPIASVPYEILYAILEHVAAHDIGDFARLAQVCKRMAFIVASEERIWRAACLSSRFGYSSMYYAFHRTVRGTLATELASSSAFAQQQHEAHVDARRLARTEKVCAALLPQKPYSGSWHRLFRWRPRLRFNGCYISRVNYLRDGQTGPDQKTVWTPVHVVTYFRYLRFLRDGTVLSLLTTEEPAVVVPVLASARGREEADVPGAHPLLAYLLRGRWRMADPLAKEPLRRFSDGGDEEASPFEVDGDIVVETEGIMPKYTYLMQLALRSSGKVAVNNKINWTGFWSYNGDTERWSEFPLKNEKPFIFSRVKAFGFGELQ</sequence>
<feature type="region of interest" description="Disordered" evidence="2">
    <location>
        <begin position="27"/>
        <end position="98"/>
    </location>
</feature>
<dbReference type="GO" id="GO:0019005">
    <property type="term" value="C:SCF ubiquitin ligase complex"/>
    <property type="evidence" value="ECO:0007669"/>
    <property type="project" value="TreeGrafter"/>
</dbReference>
<dbReference type="Gene3D" id="1.20.1280.50">
    <property type="match status" value="1"/>
</dbReference>
<protein>
    <submittedName>
        <fullName evidence="4">F-box only protein 9</fullName>
    </submittedName>
</protein>
<dbReference type="AlphaFoldDB" id="A0A2C5X4G8"/>
<feature type="compositionally biased region" description="Polar residues" evidence="2">
    <location>
        <begin position="35"/>
        <end position="53"/>
    </location>
</feature>
<dbReference type="PANTHER" id="PTHR12874:SF9">
    <property type="entry name" value="F-BOX ONLY PROTEIN 48"/>
    <property type="match status" value="1"/>
</dbReference>
<dbReference type="STRING" id="1035309.A0A2C5X4G8"/>
<dbReference type="InterPro" id="IPR036047">
    <property type="entry name" value="F-box-like_dom_sf"/>
</dbReference>
<organism evidence="4 5">
    <name type="scientific">Ceratocystis fimbriata CBS 114723</name>
    <dbReference type="NCBI Taxonomy" id="1035309"/>
    <lineage>
        <taxon>Eukaryota</taxon>
        <taxon>Fungi</taxon>
        <taxon>Dikarya</taxon>
        <taxon>Ascomycota</taxon>
        <taxon>Pezizomycotina</taxon>
        <taxon>Sordariomycetes</taxon>
        <taxon>Hypocreomycetidae</taxon>
        <taxon>Microascales</taxon>
        <taxon>Ceratocystidaceae</taxon>
        <taxon>Ceratocystis</taxon>
    </lineage>
</organism>